<dbReference type="RefSeq" id="WP_057745405.1">
    <property type="nucleotide sequence ID" value="NZ_AZEF01000032.1"/>
</dbReference>
<dbReference type="Pfam" id="PF20628">
    <property type="entry name" value="Dyp_perox_C"/>
    <property type="match status" value="1"/>
</dbReference>
<dbReference type="InterPro" id="IPR011008">
    <property type="entry name" value="Dimeric_a/b-barrel"/>
</dbReference>
<dbReference type="PANTHER" id="PTHR30521:SF0">
    <property type="entry name" value="DYP-TYPE PEROXIDASE FAMILY PROTEIN"/>
    <property type="match status" value="1"/>
</dbReference>
<dbReference type="GO" id="GO:0004601">
    <property type="term" value="F:peroxidase activity"/>
    <property type="evidence" value="ECO:0007669"/>
    <property type="project" value="UniProtKB-KW"/>
</dbReference>
<keyword evidence="4" id="KW-0560">Oxidoreductase</keyword>
<keyword evidence="3" id="KW-0479">Metal-binding</keyword>
<dbReference type="SUPFAM" id="SSF54909">
    <property type="entry name" value="Dimeric alpha+beta barrel"/>
    <property type="match status" value="1"/>
</dbReference>
<evidence type="ECO:0000256" key="1">
    <source>
        <dbReference type="ARBA" id="ARBA00001970"/>
    </source>
</evidence>
<organism evidence="9 10">
    <name type="scientific">Liquorilactobacillus capillatus DSM 19910</name>
    <dbReference type="NCBI Taxonomy" id="1423731"/>
    <lineage>
        <taxon>Bacteria</taxon>
        <taxon>Bacillati</taxon>
        <taxon>Bacillota</taxon>
        <taxon>Bacilli</taxon>
        <taxon>Lactobacillales</taxon>
        <taxon>Lactobacillaceae</taxon>
        <taxon>Liquorilactobacillus</taxon>
    </lineage>
</organism>
<comment type="similarity">
    <text evidence="6">Belongs to the DyP-type peroxidase family.</text>
</comment>
<dbReference type="Pfam" id="PF04261">
    <property type="entry name" value="Dyp_perox_N"/>
    <property type="match status" value="1"/>
</dbReference>
<comment type="cofactor">
    <cofactor evidence="1">
        <name>heme b</name>
        <dbReference type="ChEBI" id="CHEBI:60344"/>
    </cofactor>
</comment>
<evidence type="ECO:0000256" key="3">
    <source>
        <dbReference type="ARBA" id="ARBA00022723"/>
    </source>
</evidence>
<evidence type="ECO:0000256" key="4">
    <source>
        <dbReference type="ARBA" id="ARBA00023002"/>
    </source>
</evidence>
<dbReference type="GO" id="GO:0046872">
    <property type="term" value="F:metal ion binding"/>
    <property type="evidence" value="ECO:0007669"/>
    <property type="project" value="UniProtKB-KW"/>
</dbReference>
<feature type="domain" description="Dyp-type peroxidase C-terminal" evidence="8">
    <location>
        <begin position="151"/>
        <end position="306"/>
    </location>
</feature>
<dbReference type="GO" id="GO:0005829">
    <property type="term" value="C:cytosol"/>
    <property type="evidence" value="ECO:0007669"/>
    <property type="project" value="TreeGrafter"/>
</dbReference>
<name>A0A0R1M748_9LACO</name>
<dbReference type="GO" id="GO:0020037">
    <property type="term" value="F:heme binding"/>
    <property type="evidence" value="ECO:0007669"/>
    <property type="project" value="InterPro"/>
</dbReference>
<dbReference type="STRING" id="1423731.FC81_GL001702"/>
<dbReference type="OrthoDB" id="3251355at2"/>
<keyword evidence="2 9" id="KW-0575">Peroxidase</keyword>
<comment type="caution">
    <text evidence="9">The sequence shown here is derived from an EMBL/GenBank/DDBJ whole genome shotgun (WGS) entry which is preliminary data.</text>
</comment>
<evidence type="ECO:0000313" key="10">
    <source>
        <dbReference type="Proteomes" id="UP000051621"/>
    </source>
</evidence>
<keyword evidence="5" id="KW-0408">Iron</keyword>
<evidence type="ECO:0000259" key="7">
    <source>
        <dbReference type="Pfam" id="PF04261"/>
    </source>
</evidence>
<dbReference type="InterPro" id="IPR048327">
    <property type="entry name" value="Dyp_perox_N"/>
</dbReference>
<sequence length="318" mass="36050">MSVNAKCAQDVWKDVGEHVQFTVLKFNHQDPEQERAAFQEFADRSQAIIRSLRIRDAEPAVGSQLKVAIGISNAAWDYLFPNAPKPKELETYTTLKGPKYEMPASDGDLFFHIRASNEAVVYECQTQFQRVLAPFTSVIDETKGFRYFEGRAIIGFIDGTEAPQAEDAAAYALVGDEDPLFENGAYAFAQKWKHDMPVWEHMSTEHQEKAIGREKFSDFELDDEKKFKNAHNVASKLEVDGVEQKIIRMNVPFSDPAIGNTGTYFIGYARHWNVIRGMLENMLTKSDFLLTFSTLLSGQVFFIPSRDLLAKIAEDELK</sequence>
<dbReference type="PANTHER" id="PTHR30521">
    <property type="entry name" value="DEFERROCHELATASE/PEROXIDASE"/>
    <property type="match status" value="1"/>
</dbReference>
<dbReference type="InterPro" id="IPR006314">
    <property type="entry name" value="Dyp_peroxidase"/>
</dbReference>
<dbReference type="EMBL" id="AZEF01000032">
    <property type="protein sequence ID" value="KRL00869.1"/>
    <property type="molecule type" value="Genomic_DNA"/>
</dbReference>
<evidence type="ECO:0000256" key="6">
    <source>
        <dbReference type="ARBA" id="ARBA00025737"/>
    </source>
</evidence>
<evidence type="ECO:0000259" key="8">
    <source>
        <dbReference type="Pfam" id="PF20628"/>
    </source>
</evidence>
<dbReference type="Proteomes" id="UP000051621">
    <property type="component" value="Unassembled WGS sequence"/>
</dbReference>
<gene>
    <name evidence="9" type="ORF">FC81_GL001702</name>
</gene>
<dbReference type="PROSITE" id="PS51404">
    <property type="entry name" value="DYP_PEROXIDASE"/>
    <property type="match status" value="1"/>
</dbReference>
<evidence type="ECO:0000256" key="2">
    <source>
        <dbReference type="ARBA" id="ARBA00022559"/>
    </source>
</evidence>
<feature type="domain" description="Dyp-type peroxidase N-terminal" evidence="7">
    <location>
        <begin position="13"/>
        <end position="146"/>
    </location>
</feature>
<dbReference type="PATRIC" id="fig|1423731.3.peg.1743"/>
<keyword evidence="10" id="KW-1185">Reference proteome</keyword>
<accession>A0A0R1M748</accession>
<evidence type="ECO:0000256" key="5">
    <source>
        <dbReference type="ARBA" id="ARBA00023004"/>
    </source>
</evidence>
<reference evidence="9 10" key="1">
    <citation type="journal article" date="2015" name="Genome Announc.">
        <title>Expanding the biotechnology potential of lactobacilli through comparative genomics of 213 strains and associated genera.</title>
        <authorList>
            <person name="Sun Z."/>
            <person name="Harris H.M."/>
            <person name="McCann A."/>
            <person name="Guo C."/>
            <person name="Argimon S."/>
            <person name="Zhang W."/>
            <person name="Yang X."/>
            <person name="Jeffery I.B."/>
            <person name="Cooney J.C."/>
            <person name="Kagawa T.F."/>
            <person name="Liu W."/>
            <person name="Song Y."/>
            <person name="Salvetti E."/>
            <person name="Wrobel A."/>
            <person name="Rasinkangas P."/>
            <person name="Parkhill J."/>
            <person name="Rea M.C."/>
            <person name="O'Sullivan O."/>
            <person name="Ritari J."/>
            <person name="Douillard F.P."/>
            <person name="Paul Ross R."/>
            <person name="Yang R."/>
            <person name="Briner A.E."/>
            <person name="Felis G.E."/>
            <person name="de Vos W.M."/>
            <person name="Barrangou R."/>
            <person name="Klaenhammer T.R."/>
            <person name="Caufield P.W."/>
            <person name="Cui Y."/>
            <person name="Zhang H."/>
            <person name="O'Toole P.W."/>
        </authorList>
    </citation>
    <scope>NUCLEOTIDE SEQUENCE [LARGE SCALE GENOMIC DNA]</scope>
    <source>
        <strain evidence="9 10">DSM 19910</strain>
    </source>
</reference>
<dbReference type="InterPro" id="IPR048328">
    <property type="entry name" value="Dyp_perox_C"/>
</dbReference>
<dbReference type="AlphaFoldDB" id="A0A0R1M748"/>
<dbReference type="NCBIfam" id="TIGR01413">
    <property type="entry name" value="Dyp_perox_fam"/>
    <property type="match status" value="1"/>
</dbReference>
<proteinExistence type="inferred from homology"/>
<evidence type="ECO:0000313" key="9">
    <source>
        <dbReference type="EMBL" id="KRL00869.1"/>
    </source>
</evidence>
<protein>
    <submittedName>
        <fullName evidence="9">Iron dependent peroxidase</fullName>
    </submittedName>
</protein>